<dbReference type="Proteomes" id="UP000283530">
    <property type="component" value="Unassembled WGS sequence"/>
</dbReference>
<evidence type="ECO:0000256" key="5">
    <source>
        <dbReference type="SAM" id="Phobius"/>
    </source>
</evidence>
<dbReference type="PANTHER" id="PTHR46158:SF1">
    <property type="entry name" value="RING_U-BOX SUPERFAMILY PROTEIN"/>
    <property type="match status" value="1"/>
</dbReference>
<feature type="region of interest" description="Disordered" evidence="4">
    <location>
        <begin position="1"/>
        <end position="39"/>
    </location>
</feature>
<keyword evidence="2" id="KW-0863">Zinc-finger</keyword>
<evidence type="ECO:0000313" key="8">
    <source>
        <dbReference type="Proteomes" id="UP000283530"/>
    </source>
</evidence>
<keyword evidence="1" id="KW-0479">Metal-binding</keyword>
<dbReference type="InterPro" id="IPR011016">
    <property type="entry name" value="Znf_RING-CH"/>
</dbReference>
<keyword evidence="8" id="KW-1185">Reference proteome</keyword>
<dbReference type="InterPro" id="IPR013083">
    <property type="entry name" value="Znf_RING/FYVE/PHD"/>
</dbReference>
<comment type="caution">
    <text evidence="7">The sequence shown here is derived from an EMBL/GenBank/DDBJ whole genome shotgun (WGS) entry which is preliminary data.</text>
</comment>
<evidence type="ECO:0000259" key="6">
    <source>
        <dbReference type="PROSITE" id="PS51292"/>
    </source>
</evidence>
<evidence type="ECO:0000256" key="2">
    <source>
        <dbReference type="ARBA" id="ARBA00022771"/>
    </source>
</evidence>
<sequence length="548" mass="60949">MGVEETASDKHEDGASQRIPVHPNEGEVSGEITEEIQPVQHPRWPNLFLDIPSRTIEDSHHNFVRINMPPTPSPTSMKVNFPSMPSPSSARVNVSSSPSSSKGKPSLKSLLPRVSFKFRRSTSDIEKAAILALGASSAGSTERPVVQRSFSFAKLFSPTMRRTSSLPVTPIADSNPESVRGNVAEQLPLPKREVQRHMSRSLSVPVNVKTRSIKRMDSLGGVIRVIPATPRIAEGSGTPLNDIPTKNVENNDHGEDIPEEEAVCRICLIELGEEGSTFKLECSCKGELALAHQECAVKWFSIKGNKNCDVCKEEVRNLPVTLLRLQNVQAVNIRMINRARRTDDERYRQVKHPAVILAYEQDMSHRCLWVAEHSCFMYPIRILQDVPILVIVGMLAYFCFLEQLLVGHMGNRAIAIALPFSCVLGLLASMTSATMVPKRFVWVYASIQFALVVLFAHLFHSLLLIPAVLSILYATFAGFCAAMCGNCLVMELSRWRWGRLLHGRHLQETRQAPQPLEDTHQIQISPLPIHPAVNRESNSENSSTRQGN</sequence>
<dbReference type="Pfam" id="PF12906">
    <property type="entry name" value="RINGv"/>
    <property type="match status" value="1"/>
</dbReference>
<keyword evidence="5" id="KW-1133">Transmembrane helix</keyword>
<feature type="domain" description="RING-CH-type" evidence="6">
    <location>
        <begin position="256"/>
        <end position="318"/>
    </location>
</feature>
<feature type="region of interest" description="Disordered" evidence="4">
    <location>
        <begin position="67"/>
        <end position="107"/>
    </location>
</feature>
<keyword evidence="5" id="KW-0812">Transmembrane</keyword>
<feature type="transmembrane region" description="Helical" evidence="5">
    <location>
        <begin position="386"/>
        <end position="406"/>
    </location>
</feature>
<dbReference type="OrthoDB" id="435038at2759"/>
<feature type="transmembrane region" description="Helical" evidence="5">
    <location>
        <begin position="441"/>
        <end position="459"/>
    </location>
</feature>
<dbReference type="AlphaFoldDB" id="A0A3S3MSA4"/>
<dbReference type="Gene3D" id="3.30.40.10">
    <property type="entry name" value="Zinc/RING finger domain, C3HC4 (zinc finger)"/>
    <property type="match status" value="1"/>
</dbReference>
<dbReference type="STRING" id="337451.A0A3S3MSA4"/>
<gene>
    <name evidence="7" type="ORF">CKAN_01018400</name>
</gene>
<dbReference type="PROSITE" id="PS51292">
    <property type="entry name" value="ZF_RING_CH"/>
    <property type="match status" value="1"/>
</dbReference>
<organism evidence="7 8">
    <name type="scientific">Cinnamomum micranthum f. kanehirae</name>
    <dbReference type="NCBI Taxonomy" id="337451"/>
    <lineage>
        <taxon>Eukaryota</taxon>
        <taxon>Viridiplantae</taxon>
        <taxon>Streptophyta</taxon>
        <taxon>Embryophyta</taxon>
        <taxon>Tracheophyta</taxon>
        <taxon>Spermatophyta</taxon>
        <taxon>Magnoliopsida</taxon>
        <taxon>Magnoliidae</taxon>
        <taxon>Laurales</taxon>
        <taxon>Lauraceae</taxon>
        <taxon>Cinnamomum</taxon>
    </lineage>
</organism>
<keyword evidence="3" id="KW-0862">Zinc</keyword>
<evidence type="ECO:0000256" key="4">
    <source>
        <dbReference type="SAM" id="MobiDB-lite"/>
    </source>
</evidence>
<dbReference type="PANTHER" id="PTHR46158">
    <property type="entry name" value="OS02G0165000 PROTEIN"/>
    <property type="match status" value="1"/>
</dbReference>
<protein>
    <submittedName>
        <fullName evidence="7">Zinc finger protein</fullName>
    </submittedName>
</protein>
<keyword evidence="5" id="KW-0472">Membrane</keyword>
<feature type="compositionally biased region" description="Low complexity" evidence="4">
    <location>
        <begin position="86"/>
        <end position="107"/>
    </location>
</feature>
<dbReference type="CDD" id="cd16495">
    <property type="entry name" value="RING_CH-C4HC3_MARCH"/>
    <property type="match status" value="1"/>
</dbReference>
<evidence type="ECO:0000313" key="7">
    <source>
        <dbReference type="EMBL" id="RWR81498.1"/>
    </source>
</evidence>
<accession>A0A3S3MSA4</accession>
<dbReference type="SMART" id="SM00744">
    <property type="entry name" value="RINGv"/>
    <property type="match status" value="1"/>
</dbReference>
<dbReference type="GO" id="GO:0008270">
    <property type="term" value="F:zinc ion binding"/>
    <property type="evidence" value="ECO:0007669"/>
    <property type="project" value="UniProtKB-KW"/>
</dbReference>
<name>A0A3S3MSA4_9MAGN</name>
<proteinExistence type="predicted"/>
<evidence type="ECO:0000256" key="3">
    <source>
        <dbReference type="ARBA" id="ARBA00022833"/>
    </source>
</evidence>
<feature type="transmembrane region" description="Helical" evidence="5">
    <location>
        <begin position="465"/>
        <end position="489"/>
    </location>
</feature>
<evidence type="ECO:0000256" key="1">
    <source>
        <dbReference type="ARBA" id="ARBA00022723"/>
    </source>
</evidence>
<dbReference type="EMBL" id="QPKB01000003">
    <property type="protein sequence ID" value="RWR81498.1"/>
    <property type="molecule type" value="Genomic_DNA"/>
</dbReference>
<dbReference type="SUPFAM" id="SSF57850">
    <property type="entry name" value="RING/U-box"/>
    <property type="match status" value="1"/>
</dbReference>
<reference evidence="7 8" key="1">
    <citation type="journal article" date="2019" name="Nat. Plants">
        <title>Stout camphor tree genome fills gaps in understanding of flowering plant genome evolution.</title>
        <authorList>
            <person name="Chaw S.M."/>
            <person name="Liu Y.C."/>
            <person name="Wu Y.W."/>
            <person name="Wang H.Y."/>
            <person name="Lin C.I."/>
            <person name="Wu C.S."/>
            <person name="Ke H.M."/>
            <person name="Chang L.Y."/>
            <person name="Hsu C.Y."/>
            <person name="Yang H.T."/>
            <person name="Sudianto E."/>
            <person name="Hsu M.H."/>
            <person name="Wu K.P."/>
            <person name="Wang L.N."/>
            <person name="Leebens-Mack J.H."/>
            <person name="Tsai I.J."/>
        </authorList>
    </citation>
    <scope>NUCLEOTIDE SEQUENCE [LARGE SCALE GENOMIC DNA]</scope>
    <source>
        <strain evidence="8">cv. Chaw 1501</strain>
        <tissue evidence="7">Young leaves</tissue>
    </source>
</reference>